<name>A0A8A4TLN8_SULCO</name>
<evidence type="ECO:0000256" key="1">
    <source>
        <dbReference type="ARBA" id="ARBA00023015"/>
    </source>
</evidence>
<dbReference type="EMBL" id="CP071793">
    <property type="protein sequence ID" value="QTD49801.1"/>
    <property type="molecule type" value="Genomic_DNA"/>
</dbReference>
<keyword evidence="3" id="KW-0804">Transcription</keyword>
<dbReference type="GO" id="GO:0043565">
    <property type="term" value="F:sequence-specific DNA binding"/>
    <property type="evidence" value="ECO:0007669"/>
    <property type="project" value="InterPro"/>
</dbReference>
<dbReference type="Pfam" id="PF02311">
    <property type="entry name" value="AraC_binding"/>
    <property type="match status" value="1"/>
</dbReference>
<reference evidence="5" key="1">
    <citation type="submission" date="2021-03" db="EMBL/GenBank/DDBJ databases">
        <title>Acanthopleuribacteraceae sp. M133.</title>
        <authorList>
            <person name="Wang G."/>
        </authorList>
    </citation>
    <scope>NUCLEOTIDE SEQUENCE</scope>
    <source>
        <strain evidence="5">M133</strain>
    </source>
</reference>
<keyword evidence="6" id="KW-1185">Reference proteome</keyword>
<dbReference type="InterPro" id="IPR050204">
    <property type="entry name" value="AraC_XylS_family_regulators"/>
</dbReference>
<dbReference type="Proteomes" id="UP000663929">
    <property type="component" value="Chromosome"/>
</dbReference>
<keyword evidence="2" id="KW-0238">DNA-binding</keyword>
<dbReference type="Gene3D" id="1.10.10.60">
    <property type="entry name" value="Homeodomain-like"/>
    <property type="match status" value="1"/>
</dbReference>
<feature type="domain" description="HTH araC/xylS-type" evidence="4">
    <location>
        <begin position="172"/>
        <end position="269"/>
    </location>
</feature>
<dbReference type="Pfam" id="PF12833">
    <property type="entry name" value="HTH_18"/>
    <property type="match status" value="1"/>
</dbReference>
<gene>
    <name evidence="5" type="ORF">J3U87_29815</name>
</gene>
<proteinExistence type="predicted"/>
<evidence type="ECO:0000256" key="3">
    <source>
        <dbReference type="ARBA" id="ARBA00023163"/>
    </source>
</evidence>
<dbReference type="PANTHER" id="PTHR46796">
    <property type="entry name" value="HTH-TYPE TRANSCRIPTIONAL ACTIVATOR RHAS-RELATED"/>
    <property type="match status" value="1"/>
</dbReference>
<dbReference type="InterPro" id="IPR009057">
    <property type="entry name" value="Homeodomain-like_sf"/>
</dbReference>
<accession>A0A8A4TLN8</accession>
<dbReference type="SUPFAM" id="SSF46689">
    <property type="entry name" value="Homeodomain-like"/>
    <property type="match status" value="2"/>
</dbReference>
<protein>
    <submittedName>
        <fullName evidence="5">Helix-turn-helix transcriptional regulator</fullName>
    </submittedName>
</protein>
<dbReference type="InterPro" id="IPR018060">
    <property type="entry name" value="HTH_AraC"/>
</dbReference>
<dbReference type="PROSITE" id="PS01124">
    <property type="entry name" value="HTH_ARAC_FAMILY_2"/>
    <property type="match status" value="1"/>
</dbReference>
<dbReference type="InterPro" id="IPR003313">
    <property type="entry name" value="AraC-bd"/>
</dbReference>
<evidence type="ECO:0000313" key="5">
    <source>
        <dbReference type="EMBL" id="QTD49801.1"/>
    </source>
</evidence>
<organism evidence="5 6">
    <name type="scientific">Sulfidibacter corallicola</name>
    <dbReference type="NCBI Taxonomy" id="2818388"/>
    <lineage>
        <taxon>Bacteria</taxon>
        <taxon>Pseudomonadati</taxon>
        <taxon>Acidobacteriota</taxon>
        <taxon>Holophagae</taxon>
        <taxon>Acanthopleuribacterales</taxon>
        <taxon>Acanthopleuribacteraceae</taxon>
        <taxon>Sulfidibacter</taxon>
    </lineage>
</organism>
<evidence type="ECO:0000259" key="4">
    <source>
        <dbReference type="PROSITE" id="PS01124"/>
    </source>
</evidence>
<dbReference type="AlphaFoldDB" id="A0A8A4TLN8"/>
<evidence type="ECO:0000256" key="2">
    <source>
        <dbReference type="ARBA" id="ARBA00023125"/>
    </source>
</evidence>
<sequence>MHTEGAPYAVRRFSHGKGQACVEMSRVTLPNRAYPLHIHQAFSMALVIREPQLFQVRTGLQEAPIGSVMFANPWEPHRNVAQGPGGVAFFSVQFGSEALGFRSWGREPYFSRAVVLDPELARRMLALFDVLDRPDRTSQRDARFSDILDYLHLRQYLKSRGSRAKSGSNCLGRSLALIQNHDHRILSLAELAAHVDRNPEYLCRAFRKHLGMAPHQLQTSGKVSKARALLLQGHKPAEVAYDLDFSDQSHLIRCFKRVFGITPGQFQKSVNFVQYA</sequence>
<dbReference type="KEGG" id="scor:J3U87_29815"/>
<dbReference type="SMART" id="SM00342">
    <property type="entry name" value="HTH_ARAC"/>
    <property type="match status" value="1"/>
</dbReference>
<dbReference type="InterPro" id="IPR037923">
    <property type="entry name" value="HTH-like"/>
</dbReference>
<dbReference type="RefSeq" id="WP_237379431.1">
    <property type="nucleotide sequence ID" value="NZ_CP071793.1"/>
</dbReference>
<keyword evidence="1" id="KW-0805">Transcription regulation</keyword>
<evidence type="ECO:0000313" key="6">
    <source>
        <dbReference type="Proteomes" id="UP000663929"/>
    </source>
</evidence>
<dbReference type="GO" id="GO:0003700">
    <property type="term" value="F:DNA-binding transcription factor activity"/>
    <property type="evidence" value="ECO:0007669"/>
    <property type="project" value="InterPro"/>
</dbReference>
<dbReference type="SUPFAM" id="SSF51215">
    <property type="entry name" value="Regulatory protein AraC"/>
    <property type="match status" value="1"/>
</dbReference>